<proteinExistence type="predicted"/>
<reference evidence="1 2" key="1">
    <citation type="submission" date="2018-05" db="EMBL/GenBank/DDBJ databases">
        <authorList>
            <person name="Zhang Y.-J."/>
        </authorList>
    </citation>
    <scope>NUCLEOTIDE SEQUENCE [LARGE SCALE GENOMIC DNA]</scope>
    <source>
        <strain evidence="1 2">CY04</strain>
    </source>
</reference>
<dbReference type="CDD" id="cd08054">
    <property type="entry name" value="gp6"/>
    <property type="match status" value="1"/>
</dbReference>
<dbReference type="EMBL" id="QHLQ01000034">
    <property type="protein sequence ID" value="NIZ63291.1"/>
    <property type="molecule type" value="Genomic_DNA"/>
</dbReference>
<sequence>MTQFLVADIKPHLSVPKDDTDNDGIIQGFIAAAEAWVVVYLRRDLDTEFPNRWPEPVRHAVQMIVALWFHNREGVSEGGMTSEVPFGVKDMLAPFRDMGA</sequence>
<dbReference type="Pfam" id="PF05135">
    <property type="entry name" value="Phage_connect_1"/>
    <property type="match status" value="1"/>
</dbReference>
<dbReference type="Gene3D" id="1.10.3230.30">
    <property type="entry name" value="Phage gp6-like head-tail connector protein"/>
    <property type="match status" value="1"/>
</dbReference>
<dbReference type="InterPro" id="IPR021146">
    <property type="entry name" value="Phage_gp6-like_head-tail"/>
</dbReference>
<protein>
    <submittedName>
        <fullName evidence="1">Phage gp6-like head-tail connector protein</fullName>
    </submittedName>
</protein>
<evidence type="ECO:0000313" key="2">
    <source>
        <dbReference type="Proteomes" id="UP001429564"/>
    </source>
</evidence>
<organism evidence="1 2">
    <name type="scientific">Parasedimentitalea denitrificans</name>
    <dbReference type="NCBI Taxonomy" id="2211118"/>
    <lineage>
        <taxon>Bacteria</taxon>
        <taxon>Pseudomonadati</taxon>
        <taxon>Pseudomonadota</taxon>
        <taxon>Alphaproteobacteria</taxon>
        <taxon>Rhodobacterales</taxon>
        <taxon>Paracoccaceae</taxon>
        <taxon>Parasedimentitalea</taxon>
    </lineage>
</organism>
<evidence type="ECO:0000313" key="1">
    <source>
        <dbReference type="EMBL" id="NIZ63291.1"/>
    </source>
</evidence>
<dbReference type="InterPro" id="IPR006450">
    <property type="entry name" value="Phage_HK97_gp6-like"/>
</dbReference>
<dbReference type="Proteomes" id="UP001429564">
    <property type="component" value="Unassembled WGS sequence"/>
</dbReference>
<accession>A0ABX0WCU9</accession>
<keyword evidence="2" id="KW-1185">Reference proteome</keyword>
<comment type="caution">
    <text evidence="1">The sequence shown here is derived from an EMBL/GenBank/DDBJ whole genome shotgun (WGS) entry which is preliminary data.</text>
</comment>
<name>A0ABX0WCU9_9RHOB</name>
<dbReference type="RefSeq" id="WP_167685883.1">
    <property type="nucleotide sequence ID" value="NZ_QHLQ01000034.1"/>
</dbReference>
<dbReference type="NCBIfam" id="TIGR01560">
    <property type="entry name" value="put_DNA_pack"/>
    <property type="match status" value="1"/>
</dbReference>
<gene>
    <name evidence="1" type="ORF">DL239_20190</name>
</gene>